<comment type="catalytic activity">
    <reaction evidence="25">
        <text>1,2-di-(9Z-octadecenoyl)-glycerol + (9Z)-octadecenoate + H(+) = 1,2,3-tri-(9Z-octadecenoyl)-glycerol + H2O</text>
        <dbReference type="Rhea" id="RHEA:38379"/>
        <dbReference type="ChEBI" id="CHEBI:15377"/>
        <dbReference type="ChEBI" id="CHEBI:15378"/>
        <dbReference type="ChEBI" id="CHEBI:30823"/>
        <dbReference type="ChEBI" id="CHEBI:52323"/>
        <dbReference type="ChEBI" id="CHEBI:53753"/>
    </reaction>
    <physiologicalReaction direction="left-to-right" evidence="25">
        <dbReference type="Rhea" id="RHEA:38380"/>
    </physiologicalReaction>
</comment>
<comment type="catalytic activity">
    <reaction evidence="23">
        <text>1-octadecanoyl-2-(5Z,8Z,11Z,14Z-eicosatetraenoyl)-sn-glycerol + (9Z)-octadecenoyl-CoA = 1-octadecanoyl-2-(5Z,8Z,11Z,14Z)-eicosatetraenoyl-3-(9Z)-octadecenoyl-sn-glycerol + CoA</text>
        <dbReference type="Rhea" id="RHEA:38307"/>
        <dbReference type="ChEBI" id="CHEBI:57287"/>
        <dbReference type="ChEBI" id="CHEBI:57387"/>
        <dbReference type="ChEBI" id="CHEBI:75728"/>
        <dbReference type="ChEBI" id="CHEBI:75729"/>
    </reaction>
    <physiologicalReaction direction="left-to-right" evidence="23">
        <dbReference type="Rhea" id="RHEA:38308"/>
    </physiologicalReaction>
</comment>
<dbReference type="GO" id="GO:0005789">
    <property type="term" value="C:endoplasmic reticulum membrane"/>
    <property type="evidence" value="ECO:0007669"/>
    <property type="project" value="UniProtKB-SubCell"/>
</dbReference>
<dbReference type="GO" id="GO:0004144">
    <property type="term" value="F:diacylglycerol O-acyltransferase activity"/>
    <property type="evidence" value="ECO:0007669"/>
    <property type="project" value="UniProtKB-EC"/>
</dbReference>
<keyword evidence="14 32" id="KW-1133">Transmembrane helix</keyword>
<dbReference type="PIRSF" id="PIRSF500231">
    <property type="entry name" value="Oat_dag"/>
    <property type="match status" value="1"/>
</dbReference>
<evidence type="ECO:0000256" key="8">
    <source>
        <dbReference type="ARBA" id="ARBA00004477"/>
    </source>
</evidence>
<comment type="catalytic activity">
    <reaction evidence="5">
        <text>2-(9Z-octadecenoyl)-glycerol + hexadecanoyl-CoA = 1-hexadecanoyl-2-(9Z-octadecenoyl)-sn-glycerol + CoA</text>
        <dbReference type="Rhea" id="RHEA:38071"/>
        <dbReference type="ChEBI" id="CHEBI:57287"/>
        <dbReference type="ChEBI" id="CHEBI:57379"/>
        <dbReference type="ChEBI" id="CHEBI:73990"/>
        <dbReference type="ChEBI" id="CHEBI:75466"/>
    </reaction>
    <physiologicalReaction direction="left-to-right" evidence="5">
        <dbReference type="Rhea" id="RHEA:38072"/>
    </physiologicalReaction>
</comment>
<evidence type="ECO:0000256" key="32">
    <source>
        <dbReference type="SAM" id="Phobius"/>
    </source>
</evidence>
<comment type="catalytic activity">
    <reaction evidence="1">
        <text>hexadecane-1,2-diol + hexadecanoyl-CoA = 2-hydroxyhexadecyl hexadecanoate + CoA</text>
        <dbReference type="Rhea" id="RHEA:38171"/>
        <dbReference type="ChEBI" id="CHEBI:57287"/>
        <dbReference type="ChEBI" id="CHEBI:57379"/>
        <dbReference type="ChEBI" id="CHEBI:75586"/>
        <dbReference type="ChEBI" id="CHEBI:75587"/>
    </reaction>
    <physiologicalReaction direction="left-to-right" evidence="1">
        <dbReference type="Rhea" id="RHEA:38172"/>
    </physiologicalReaction>
</comment>
<comment type="catalytic activity">
    <reaction evidence="20">
        <text>1-O-(9Z-octadecenyl)-glycerol + (9Z)-octadecenoyl-CoA = 1-O-(9Z-octadecyl)-3-(9Z-octadecenoyl)-glycerol + CoA</text>
        <dbReference type="Rhea" id="RHEA:55340"/>
        <dbReference type="ChEBI" id="CHEBI:34116"/>
        <dbReference type="ChEBI" id="CHEBI:57287"/>
        <dbReference type="ChEBI" id="CHEBI:57387"/>
        <dbReference type="ChEBI" id="CHEBI:197429"/>
    </reaction>
    <physiologicalReaction direction="left-to-right" evidence="20">
        <dbReference type="Rhea" id="RHEA:55341"/>
    </physiologicalReaction>
</comment>
<feature type="compositionally biased region" description="Polar residues" evidence="31">
    <location>
        <begin position="34"/>
        <end position="46"/>
    </location>
</feature>
<feature type="transmembrane region" description="Helical" evidence="32">
    <location>
        <begin position="171"/>
        <end position="191"/>
    </location>
</feature>
<keyword evidence="15 29" id="KW-0472">Membrane</keyword>
<feature type="transmembrane region" description="Helical" evidence="32">
    <location>
        <begin position="197"/>
        <end position="217"/>
    </location>
</feature>
<dbReference type="AlphaFoldDB" id="A0A2A2JBD3"/>
<comment type="catalytic activity">
    <reaction evidence="27">
        <text>1-(9Z-octadecenoyl)-glycerol + (9Z)-octadecenoyl-CoA = 1,2-di-(9Z-octadecenoyl)-glycerol + CoA</text>
        <dbReference type="Rhea" id="RHEA:37915"/>
        <dbReference type="ChEBI" id="CHEBI:52323"/>
        <dbReference type="ChEBI" id="CHEBI:57287"/>
        <dbReference type="ChEBI" id="CHEBI:57387"/>
        <dbReference type="ChEBI" id="CHEBI:75342"/>
    </reaction>
    <physiologicalReaction direction="left-to-right" evidence="27">
        <dbReference type="Rhea" id="RHEA:37916"/>
    </physiologicalReaction>
</comment>
<dbReference type="PANTHER" id="PTHR10408">
    <property type="entry name" value="STEROL O-ACYLTRANSFERASE"/>
    <property type="match status" value="1"/>
</dbReference>
<dbReference type="OrthoDB" id="10039049at2759"/>
<comment type="catalytic activity">
    <reaction evidence="21">
        <text>2,3-di-(9Z)-octadecenoyl-sn-glycerol + (9Z)-octadecenoyl-CoA = 1,2,3-tri-(9Z-octadecenoyl)-glycerol + CoA</text>
        <dbReference type="Rhea" id="RHEA:38439"/>
        <dbReference type="ChEBI" id="CHEBI:53753"/>
        <dbReference type="ChEBI" id="CHEBI:57287"/>
        <dbReference type="ChEBI" id="CHEBI:57387"/>
        <dbReference type="ChEBI" id="CHEBI:75824"/>
    </reaction>
    <physiologicalReaction direction="left-to-right" evidence="21">
        <dbReference type="Rhea" id="RHEA:38440"/>
    </physiologicalReaction>
</comment>
<proteinExistence type="inferred from homology"/>
<keyword evidence="16 29" id="KW-0012">Acyltransferase</keyword>
<dbReference type="Proteomes" id="UP000218231">
    <property type="component" value="Unassembled WGS sequence"/>
</dbReference>
<evidence type="ECO:0000256" key="17">
    <source>
        <dbReference type="ARBA" id="ARBA00023610"/>
    </source>
</evidence>
<feature type="region of interest" description="Disordered" evidence="31">
    <location>
        <begin position="595"/>
        <end position="622"/>
    </location>
</feature>
<comment type="catalytic activity">
    <reaction evidence="26">
        <text>hexadecan-1-ol + hexadecanoyl-CoA = hexadecyl hexadecanoate + CoA</text>
        <dbReference type="Rhea" id="RHEA:38167"/>
        <dbReference type="ChEBI" id="CHEBI:16125"/>
        <dbReference type="ChEBI" id="CHEBI:57287"/>
        <dbReference type="ChEBI" id="CHEBI:57379"/>
        <dbReference type="ChEBI" id="CHEBI:75584"/>
    </reaction>
    <physiologicalReaction direction="left-to-right" evidence="26">
        <dbReference type="Rhea" id="RHEA:38168"/>
    </physiologicalReaction>
</comment>
<protein>
    <recommendedName>
        <fullName evidence="29">O-acyltransferase</fullName>
    </recommendedName>
</protein>
<evidence type="ECO:0000256" key="30">
    <source>
        <dbReference type="PIRSR" id="PIRSR000439-1"/>
    </source>
</evidence>
<keyword evidence="34" id="KW-1185">Reference proteome</keyword>
<evidence type="ECO:0000256" key="19">
    <source>
        <dbReference type="ARBA" id="ARBA00047609"/>
    </source>
</evidence>
<feature type="region of interest" description="Disordered" evidence="31">
    <location>
        <begin position="1"/>
        <end position="48"/>
    </location>
</feature>
<comment type="catalytic activity">
    <reaction evidence="2">
        <text>all-trans-retinol + an acyl-CoA = an all-trans-retinyl ester + CoA</text>
        <dbReference type="Rhea" id="RHEA:11488"/>
        <dbReference type="ChEBI" id="CHEBI:17336"/>
        <dbReference type="ChEBI" id="CHEBI:57287"/>
        <dbReference type="ChEBI" id="CHEBI:58342"/>
        <dbReference type="ChEBI" id="CHEBI:63410"/>
        <dbReference type="EC" id="2.3.1.76"/>
    </reaction>
    <physiologicalReaction direction="left-to-right" evidence="2">
        <dbReference type="Rhea" id="RHEA:11489"/>
    </physiologicalReaction>
</comment>
<reference evidence="33 34" key="1">
    <citation type="journal article" date="2017" name="Curr. Biol.">
        <title>Genome architecture and evolution of a unichromosomal asexual nematode.</title>
        <authorList>
            <person name="Fradin H."/>
            <person name="Zegar C."/>
            <person name="Gutwein M."/>
            <person name="Lucas J."/>
            <person name="Kovtun M."/>
            <person name="Corcoran D."/>
            <person name="Baugh L.R."/>
            <person name="Kiontke K."/>
            <person name="Gunsalus K."/>
            <person name="Fitch D.H."/>
            <person name="Piano F."/>
        </authorList>
    </citation>
    <scope>NUCLEOTIDE SEQUENCE [LARGE SCALE GENOMIC DNA]</scope>
    <source>
        <strain evidence="33">PF1309</strain>
    </source>
</reference>
<evidence type="ECO:0000256" key="11">
    <source>
        <dbReference type="ARBA" id="ARBA00022679"/>
    </source>
</evidence>
<comment type="catalytic activity">
    <reaction evidence="22">
        <text>2-(9Z-octadecenoyl)-glycerol + (9Z)-octadecenoyl-CoA = 1,2-di-(9Z-octadecenoyl)-sn-glycerol + CoA</text>
        <dbReference type="Rhea" id="RHEA:37911"/>
        <dbReference type="ChEBI" id="CHEBI:52333"/>
        <dbReference type="ChEBI" id="CHEBI:57287"/>
        <dbReference type="ChEBI" id="CHEBI:57387"/>
        <dbReference type="ChEBI" id="CHEBI:73990"/>
    </reaction>
    <physiologicalReaction direction="left-to-right" evidence="22">
        <dbReference type="Rhea" id="RHEA:37912"/>
    </physiologicalReaction>
</comment>
<evidence type="ECO:0000256" key="6">
    <source>
        <dbReference type="ARBA" id="ARBA00001349"/>
    </source>
</evidence>
<evidence type="ECO:0000256" key="23">
    <source>
        <dbReference type="ARBA" id="ARBA00048614"/>
    </source>
</evidence>
<evidence type="ECO:0000256" key="29">
    <source>
        <dbReference type="PIRNR" id="PIRNR000439"/>
    </source>
</evidence>
<evidence type="ECO:0000256" key="25">
    <source>
        <dbReference type="ARBA" id="ARBA00048728"/>
    </source>
</evidence>
<dbReference type="PIRSF" id="PIRSF000439">
    <property type="entry name" value="Oat_ACAT_DAG_ARE"/>
    <property type="match status" value="1"/>
</dbReference>
<evidence type="ECO:0000313" key="33">
    <source>
        <dbReference type="EMBL" id="PAV58822.1"/>
    </source>
</evidence>
<evidence type="ECO:0000256" key="12">
    <source>
        <dbReference type="ARBA" id="ARBA00022692"/>
    </source>
</evidence>
<evidence type="ECO:0000256" key="5">
    <source>
        <dbReference type="ARBA" id="ARBA00001313"/>
    </source>
</evidence>
<comment type="catalytic activity">
    <reaction evidence="4">
        <text>hexadecane-1,2-diol + 2 hexadecanoyl-CoA = 1,2-O,O-dihexadecanoyl-1,2-hexadecanediol + 2 CoA</text>
        <dbReference type="Rhea" id="RHEA:38211"/>
        <dbReference type="ChEBI" id="CHEBI:57287"/>
        <dbReference type="ChEBI" id="CHEBI:57379"/>
        <dbReference type="ChEBI" id="CHEBI:75586"/>
        <dbReference type="ChEBI" id="CHEBI:75608"/>
    </reaction>
    <physiologicalReaction direction="left-to-right" evidence="4">
        <dbReference type="Rhea" id="RHEA:38212"/>
    </physiologicalReaction>
</comment>
<accession>A0A2A2JBD3</accession>
<evidence type="ECO:0000256" key="20">
    <source>
        <dbReference type="ARBA" id="ARBA00047807"/>
    </source>
</evidence>
<evidence type="ECO:0000256" key="14">
    <source>
        <dbReference type="ARBA" id="ARBA00022989"/>
    </source>
</evidence>
<keyword evidence="11 29" id="KW-0808">Transferase</keyword>
<comment type="catalytic activity">
    <reaction evidence="18">
        <text>1,2-di-(9Z-octadecenoyl)-sn-glycerol + (9Z)-octadecenoyl-CoA = 1,2,3-tri-(9Z-octadecenoyl)-glycerol + CoA</text>
        <dbReference type="Rhea" id="RHEA:38219"/>
        <dbReference type="ChEBI" id="CHEBI:52333"/>
        <dbReference type="ChEBI" id="CHEBI:53753"/>
        <dbReference type="ChEBI" id="CHEBI:57287"/>
        <dbReference type="ChEBI" id="CHEBI:57387"/>
    </reaction>
    <physiologicalReaction direction="left-to-right" evidence="18">
        <dbReference type="Rhea" id="RHEA:38220"/>
    </physiologicalReaction>
</comment>
<feature type="active site" evidence="30">
    <location>
        <position position="429"/>
    </location>
</feature>
<evidence type="ECO:0000256" key="9">
    <source>
        <dbReference type="ARBA" id="ARBA00005175"/>
    </source>
</evidence>
<keyword evidence="12 32" id="KW-0812">Transmembrane</keyword>
<evidence type="ECO:0000256" key="27">
    <source>
        <dbReference type="ARBA" id="ARBA00049168"/>
    </source>
</evidence>
<evidence type="ECO:0000256" key="22">
    <source>
        <dbReference type="ARBA" id="ARBA00048135"/>
    </source>
</evidence>
<evidence type="ECO:0000256" key="13">
    <source>
        <dbReference type="ARBA" id="ARBA00022824"/>
    </source>
</evidence>
<dbReference type="EMBL" id="LIAE01010556">
    <property type="protein sequence ID" value="PAV58822.1"/>
    <property type="molecule type" value="Genomic_DNA"/>
</dbReference>
<evidence type="ECO:0000256" key="24">
    <source>
        <dbReference type="ARBA" id="ARBA00048634"/>
    </source>
</evidence>
<dbReference type="GO" id="GO:0050252">
    <property type="term" value="F:retinol O-fatty-acyltransferase activity"/>
    <property type="evidence" value="ECO:0007669"/>
    <property type="project" value="UniProtKB-EC"/>
</dbReference>
<dbReference type="GO" id="GO:0019432">
    <property type="term" value="P:triglyceride biosynthetic process"/>
    <property type="evidence" value="ECO:0007669"/>
    <property type="project" value="InterPro"/>
</dbReference>
<feature type="transmembrane region" description="Helical" evidence="32">
    <location>
        <begin position="139"/>
        <end position="159"/>
    </location>
</feature>
<dbReference type="Pfam" id="PF03062">
    <property type="entry name" value="MBOAT"/>
    <property type="match status" value="1"/>
</dbReference>
<organism evidence="33 34">
    <name type="scientific">Diploscapter pachys</name>
    <dbReference type="NCBI Taxonomy" id="2018661"/>
    <lineage>
        <taxon>Eukaryota</taxon>
        <taxon>Metazoa</taxon>
        <taxon>Ecdysozoa</taxon>
        <taxon>Nematoda</taxon>
        <taxon>Chromadorea</taxon>
        <taxon>Rhabditida</taxon>
        <taxon>Rhabditina</taxon>
        <taxon>Rhabditomorpha</taxon>
        <taxon>Rhabditoidea</taxon>
        <taxon>Rhabditidae</taxon>
        <taxon>Diploscapter</taxon>
    </lineage>
</organism>
<evidence type="ECO:0000256" key="2">
    <source>
        <dbReference type="ARBA" id="ARBA00000633"/>
    </source>
</evidence>
<evidence type="ECO:0000256" key="1">
    <source>
        <dbReference type="ARBA" id="ARBA00000174"/>
    </source>
</evidence>
<dbReference type="UniPathway" id="UPA00230"/>
<dbReference type="PANTHER" id="PTHR10408:SF7">
    <property type="entry name" value="DIACYLGLYCEROL O-ACYLTRANSFERASE 1"/>
    <property type="match status" value="1"/>
</dbReference>
<feature type="transmembrane region" description="Helical" evidence="32">
    <location>
        <begin position="345"/>
        <end position="369"/>
    </location>
</feature>
<evidence type="ECO:0000256" key="31">
    <source>
        <dbReference type="SAM" id="MobiDB-lite"/>
    </source>
</evidence>
<feature type="transmembrane region" description="Helical" evidence="32">
    <location>
        <begin position="296"/>
        <end position="315"/>
    </location>
</feature>
<dbReference type="STRING" id="2018661.A0A2A2JBD3"/>
<evidence type="ECO:0000256" key="15">
    <source>
        <dbReference type="ARBA" id="ARBA00023136"/>
    </source>
</evidence>
<comment type="similarity">
    <text evidence="10 29">Belongs to the membrane-bound acyltransferase family. Sterol o-acyltransferase subfamily.</text>
</comment>
<keyword evidence="13 29" id="KW-0256">Endoplasmic reticulum</keyword>
<evidence type="ECO:0000256" key="16">
    <source>
        <dbReference type="ARBA" id="ARBA00023315"/>
    </source>
</evidence>
<gene>
    <name evidence="33" type="ORF">WR25_08830</name>
</gene>
<evidence type="ECO:0000256" key="4">
    <source>
        <dbReference type="ARBA" id="ARBA00001118"/>
    </source>
</evidence>
<comment type="catalytic activity">
    <reaction evidence="19">
        <text>1-O-(9Z-octadecyl)-3-(9Z-octadecenoyl)-glycerol + (9Z)-octadecenoyl-CoA = 1-O-(9Z-octadecenyl)-2,3-di-(9Z-octadecenoyl)glycerol + CoA</text>
        <dbReference type="Rhea" id="RHEA:55344"/>
        <dbReference type="ChEBI" id="CHEBI:57287"/>
        <dbReference type="ChEBI" id="CHEBI:57387"/>
        <dbReference type="ChEBI" id="CHEBI:138735"/>
        <dbReference type="ChEBI" id="CHEBI:197429"/>
    </reaction>
    <physiologicalReaction direction="left-to-right" evidence="19">
        <dbReference type="Rhea" id="RHEA:55345"/>
    </physiologicalReaction>
</comment>
<name>A0A2A2JBD3_9BILA</name>
<comment type="subcellular location">
    <subcellularLocation>
        <location evidence="8 29">Endoplasmic reticulum membrane</location>
        <topology evidence="8 29">Multi-pass membrane protein</topology>
    </subcellularLocation>
</comment>
<comment type="catalytic activity">
    <reaction evidence="28">
        <text>1,3-di-(9Z-octadecenoyl)-glycerol + (9Z)-octadecenoyl-CoA = 1,2,3-tri-(9Z-octadecenoyl)-glycerol + CoA</text>
        <dbReference type="Rhea" id="RHEA:38435"/>
        <dbReference type="ChEBI" id="CHEBI:53753"/>
        <dbReference type="ChEBI" id="CHEBI:57287"/>
        <dbReference type="ChEBI" id="CHEBI:57387"/>
        <dbReference type="ChEBI" id="CHEBI:75735"/>
    </reaction>
    <physiologicalReaction direction="left-to-right" evidence="28">
        <dbReference type="Rhea" id="RHEA:38436"/>
    </physiologicalReaction>
</comment>
<evidence type="ECO:0000256" key="10">
    <source>
        <dbReference type="ARBA" id="ARBA00009010"/>
    </source>
</evidence>
<sequence>MEETTANGCCGENDDGNGTDSGSSELRQRHPSQESRQSQNSFTSNGMKRKMSFAQKKDLDRKKGPAERVIHQAQDSLFSSSSGWTNYRGFFNLAMLLLVVSNGRVALENLIKYGILISPLDWLSLFFNSDLSLAKWPNITLIVMSNVTILLVFITEKLLQYGYLGNTFAGMFYPIVVSLHIIIPAVVTLSVEVSNPIFSVAALGIYVIEALKIVSYVHVNYWGRGAREEIRAIKEKKSQTTSDLKDELSMYEMASLYPSTVTLSNLYYFMLTPTLCYEFRFPRTYRIRKHFLAKRLFEVIFLFFLMASLLQQWIIPTVRNSMGPLSEMEYGRVLERLLKLAVPNILIWLIFFYTLFHSALNLVAELLCFADREFYRDFWNAETIPYFWKTWNIPVHRFALRHCYLPMTRHKYSRLSATIVVFCVSAFFHEYLVSVPLKMFRLWACYGMMSQVPLSFVTDYVVRGGRAGLSLLCLFIKDLLELNDIEFYLYWDEEEKLLGLTDGSTASYTRLCTLDDRSKLLNCASSIVESKWRDSFTHLRIASANDNEAFIKYATKNSLILKRSELKVSIPLLLSALYNENKRLKSAEEVKRKKREAVTTMKPIRSSAPKRQKRAVVEFEDD</sequence>
<evidence type="ECO:0000256" key="28">
    <source>
        <dbReference type="ARBA" id="ARBA00049549"/>
    </source>
</evidence>
<comment type="catalytic activity">
    <reaction evidence="24">
        <text>an acyl-CoA + a 1,2-diacyl-sn-glycerol = a triacyl-sn-glycerol + CoA</text>
        <dbReference type="Rhea" id="RHEA:10868"/>
        <dbReference type="ChEBI" id="CHEBI:17815"/>
        <dbReference type="ChEBI" id="CHEBI:57287"/>
        <dbReference type="ChEBI" id="CHEBI:58342"/>
        <dbReference type="ChEBI" id="CHEBI:64615"/>
        <dbReference type="EC" id="2.3.1.20"/>
    </reaction>
    <physiologicalReaction direction="left-to-right" evidence="24">
        <dbReference type="Rhea" id="RHEA:10869"/>
    </physiologicalReaction>
</comment>
<comment type="catalytic activity">
    <reaction evidence="7">
        <text>all-trans-retinol + hexadecanoyl-CoA = all-trans-retinyl hexadecanoate + CoA</text>
        <dbReference type="Rhea" id="RHEA:38175"/>
        <dbReference type="ChEBI" id="CHEBI:17336"/>
        <dbReference type="ChEBI" id="CHEBI:17616"/>
        <dbReference type="ChEBI" id="CHEBI:57287"/>
        <dbReference type="ChEBI" id="CHEBI:57379"/>
    </reaction>
    <physiologicalReaction direction="left-to-right" evidence="7">
        <dbReference type="Rhea" id="RHEA:38176"/>
    </physiologicalReaction>
</comment>
<dbReference type="InterPro" id="IPR027251">
    <property type="entry name" value="Diacylglycerol_acylTrfase1"/>
</dbReference>
<evidence type="ECO:0000256" key="26">
    <source>
        <dbReference type="ARBA" id="ARBA00048907"/>
    </source>
</evidence>
<evidence type="ECO:0000256" key="7">
    <source>
        <dbReference type="ARBA" id="ARBA00001764"/>
    </source>
</evidence>
<comment type="catalytic activity">
    <reaction evidence="3">
        <text>13-cis-retinol + hexadecanoyl-CoA = 13-cis-retinyl hexadecanoate + CoA</text>
        <dbReference type="Rhea" id="RHEA:55296"/>
        <dbReference type="ChEBI" id="CHEBI:45479"/>
        <dbReference type="ChEBI" id="CHEBI:57287"/>
        <dbReference type="ChEBI" id="CHEBI:57379"/>
        <dbReference type="ChEBI" id="CHEBI:138722"/>
    </reaction>
    <physiologicalReaction direction="left-to-right" evidence="3">
        <dbReference type="Rhea" id="RHEA:55297"/>
    </physiologicalReaction>
</comment>
<comment type="subunit">
    <text evidence="17">Homodimer or homotetramer; both forms have similar enzymatic activities.</text>
</comment>
<feature type="transmembrane region" description="Helical" evidence="32">
    <location>
        <begin position="415"/>
        <end position="434"/>
    </location>
</feature>
<comment type="pathway">
    <text evidence="9">Lipid metabolism; glycerolipid metabolism.</text>
</comment>
<comment type="caution">
    <text evidence="33">The sequence shown here is derived from an EMBL/GenBank/DDBJ whole genome shotgun (WGS) entry which is preliminary data.</text>
</comment>
<dbReference type="InterPro" id="IPR004299">
    <property type="entry name" value="MBOAT_fam"/>
</dbReference>
<comment type="catalytic activity">
    <reaction evidence="6">
        <text>1,2-di-(9Z-octadecenoyl)-sn-glycerol + hexadecanoyl-CoA = 1,2-di-(9Z)-octadecenoyl-3-hexadecanoyl-sn-glycerol + CoA</text>
        <dbReference type="Rhea" id="RHEA:38163"/>
        <dbReference type="ChEBI" id="CHEBI:52333"/>
        <dbReference type="ChEBI" id="CHEBI:57287"/>
        <dbReference type="ChEBI" id="CHEBI:57379"/>
        <dbReference type="ChEBI" id="CHEBI:75583"/>
    </reaction>
    <physiologicalReaction direction="left-to-right" evidence="6">
        <dbReference type="Rhea" id="RHEA:38164"/>
    </physiologicalReaction>
</comment>
<evidence type="ECO:0000313" key="34">
    <source>
        <dbReference type="Proteomes" id="UP000218231"/>
    </source>
</evidence>
<evidence type="ECO:0000256" key="18">
    <source>
        <dbReference type="ARBA" id="ARBA00047367"/>
    </source>
</evidence>
<evidence type="ECO:0000256" key="3">
    <source>
        <dbReference type="ARBA" id="ARBA00000895"/>
    </source>
</evidence>
<evidence type="ECO:0000256" key="21">
    <source>
        <dbReference type="ARBA" id="ARBA00048096"/>
    </source>
</evidence>
<dbReference type="InterPro" id="IPR014371">
    <property type="entry name" value="Oat_ACAT_DAG_ARE"/>
</dbReference>